<keyword evidence="2" id="KW-1185">Reference proteome</keyword>
<reference evidence="1 2" key="1">
    <citation type="submission" date="2019-02" db="EMBL/GenBank/DDBJ databases">
        <title>Hyunsoonleella sp., isolated from marine sediment.</title>
        <authorList>
            <person name="Liu B.-T."/>
        </authorList>
    </citation>
    <scope>NUCLEOTIDE SEQUENCE [LARGE SCALE GENOMIC DNA]</scope>
    <source>
        <strain evidence="1 2">T58</strain>
    </source>
</reference>
<sequence>MKKNLLFLTLLIFISCVKDEDDSDEICLSDCTQIRGQLLRADGKGVEGLELIFRYQSIQELSVRKRTIGRIRTDENGFYEMNVYLKDHEVGDSHGYFLFELSFSELDMKLSNNFLKPTDLFLHSEYDSFLISDITERSETFEINYFVPYKSNNLNISLNNFSPSQEDDYFFYNLYVPYGFPENYAGTIQEQRYAVETNNTYSSLNIIGVNKIVVVRRKNGNLQEKIEQDINVLNIDDNYEVEFEY</sequence>
<accession>A0A4Q9FC15</accession>
<evidence type="ECO:0000313" key="1">
    <source>
        <dbReference type="EMBL" id="TBN00468.1"/>
    </source>
</evidence>
<dbReference type="RefSeq" id="WP_130965278.1">
    <property type="nucleotide sequence ID" value="NZ_SIRT01000014.1"/>
</dbReference>
<dbReference type="PROSITE" id="PS51257">
    <property type="entry name" value="PROKAR_LIPOPROTEIN"/>
    <property type="match status" value="1"/>
</dbReference>
<dbReference type="EMBL" id="SIRT01000014">
    <property type="protein sequence ID" value="TBN00468.1"/>
    <property type="molecule type" value="Genomic_DNA"/>
</dbReference>
<proteinExistence type="predicted"/>
<gene>
    <name evidence="1" type="ORF">EYD45_14475</name>
</gene>
<dbReference type="Proteomes" id="UP000291142">
    <property type="component" value="Unassembled WGS sequence"/>
</dbReference>
<comment type="caution">
    <text evidence="1">The sequence shown here is derived from an EMBL/GenBank/DDBJ whole genome shotgun (WGS) entry which is preliminary data.</text>
</comment>
<dbReference type="OrthoDB" id="1342421at2"/>
<dbReference type="AlphaFoldDB" id="A0A4Q9FC15"/>
<name>A0A4Q9FC15_9FLAO</name>
<evidence type="ECO:0000313" key="2">
    <source>
        <dbReference type="Proteomes" id="UP000291142"/>
    </source>
</evidence>
<protein>
    <submittedName>
        <fullName evidence="1">Uncharacterized protein</fullName>
    </submittedName>
</protein>
<organism evidence="1 2">
    <name type="scientific">Hyunsoonleella flava</name>
    <dbReference type="NCBI Taxonomy" id="2527939"/>
    <lineage>
        <taxon>Bacteria</taxon>
        <taxon>Pseudomonadati</taxon>
        <taxon>Bacteroidota</taxon>
        <taxon>Flavobacteriia</taxon>
        <taxon>Flavobacteriales</taxon>
        <taxon>Flavobacteriaceae</taxon>
    </lineage>
</organism>